<gene>
    <name evidence="2" type="ORF">HKW66_Vig0079340</name>
</gene>
<dbReference type="EMBL" id="JABFOF010000006">
    <property type="protein sequence ID" value="KAG2394691.1"/>
    <property type="molecule type" value="Genomic_DNA"/>
</dbReference>
<comment type="caution">
    <text evidence="2">The sequence shown here is derived from an EMBL/GenBank/DDBJ whole genome shotgun (WGS) entry which is preliminary data.</text>
</comment>
<dbReference type="Pfam" id="PF03822">
    <property type="entry name" value="NAF"/>
    <property type="match status" value="1"/>
</dbReference>
<name>A0A8T0K511_PHAAN</name>
<evidence type="ECO:0000259" key="1">
    <source>
        <dbReference type="Pfam" id="PF03822"/>
    </source>
</evidence>
<protein>
    <submittedName>
        <fullName evidence="2">CBL-interacting protein</fullName>
    </submittedName>
</protein>
<proteinExistence type="predicted"/>
<dbReference type="GO" id="GO:0007165">
    <property type="term" value="P:signal transduction"/>
    <property type="evidence" value="ECO:0007669"/>
    <property type="project" value="InterPro"/>
</dbReference>
<evidence type="ECO:0000313" key="2">
    <source>
        <dbReference type="EMBL" id="KAG2394691.1"/>
    </source>
</evidence>
<dbReference type="Proteomes" id="UP000743370">
    <property type="component" value="Unassembled WGS sequence"/>
</dbReference>
<sequence>MSFLSGYDLSGLFETNQKTVAVFTSKCSASIMVNIAMAAKGLSFMVTEVKDFKIRLQETVVEKKRQLAITTEVFEVAVTVGGIGEEAVVDEFESVELVGGGVEAAEDGGEFASIDFFQRLMRKWRTNVDEGCAFENERRHECEELVTFIT</sequence>
<feature type="domain" description="NAF" evidence="1">
    <location>
        <begin position="2"/>
        <end position="47"/>
    </location>
</feature>
<dbReference type="Gene3D" id="3.30.310.80">
    <property type="entry name" value="Kinase associated domain 1, KA1"/>
    <property type="match status" value="1"/>
</dbReference>
<dbReference type="AlphaFoldDB" id="A0A8T0K511"/>
<dbReference type="InterPro" id="IPR004041">
    <property type="entry name" value="NAF_dom"/>
</dbReference>
<accession>A0A8T0K511</accession>
<evidence type="ECO:0000313" key="3">
    <source>
        <dbReference type="Proteomes" id="UP000743370"/>
    </source>
</evidence>
<reference evidence="2 3" key="1">
    <citation type="submission" date="2020-05" db="EMBL/GenBank/DDBJ databases">
        <title>Vigna angularis (adzuki bean) Var. LongXiaoDou No. 4 denovo assembly.</title>
        <authorList>
            <person name="Xiang H."/>
        </authorList>
    </citation>
    <scope>NUCLEOTIDE SEQUENCE [LARGE SCALE GENOMIC DNA]</scope>
    <source>
        <tissue evidence="2">Leaf</tissue>
    </source>
</reference>
<organism evidence="2 3">
    <name type="scientific">Phaseolus angularis</name>
    <name type="common">Azuki bean</name>
    <name type="synonym">Vigna angularis</name>
    <dbReference type="NCBI Taxonomy" id="3914"/>
    <lineage>
        <taxon>Eukaryota</taxon>
        <taxon>Viridiplantae</taxon>
        <taxon>Streptophyta</taxon>
        <taxon>Embryophyta</taxon>
        <taxon>Tracheophyta</taxon>
        <taxon>Spermatophyta</taxon>
        <taxon>Magnoliopsida</taxon>
        <taxon>eudicotyledons</taxon>
        <taxon>Gunneridae</taxon>
        <taxon>Pentapetalae</taxon>
        <taxon>rosids</taxon>
        <taxon>fabids</taxon>
        <taxon>Fabales</taxon>
        <taxon>Fabaceae</taxon>
        <taxon>Papilionoideae</taxon>
        <taxon>50 kb inversion clade</taxon>
        <taxon>NPAAA clade</taxon>
        <taxon>indigoferoid/millettioid clade</taxon>
        <taxon>Phaseoleae</taxon>
        <taxon>Vigna</taxon>
    </lineage>
</organism>